<feature type="transmembrane region" description="Helical" evidence="13">
    <location>
        <begin position="308"/>
        <end position="330"/>
    </location>
</feature>
<dbReference type="PROSITE" id="PS00108">
    <property type="entry name" value="PROTEIN_KINASE_ST"/>
    <property type="match status" value="1"/>
</dbReference>
<dbReference type="InterPro" id="IPR008271">
    <property type="entry name" value="Ser/Thr_kinase_AS"/>
</dbReference>
<keyword evidence="2" id="KW-0723">Serine/threonine-protein kinase</keyword>
<evidence type="ECO:0000256" key="9">
    <source>
        <dbReference type="ARBA" id="ARBA00022989"/>
    </source>
</evidence>
<name>A0A6V7NM68_ANACO</name>
<dbReference type="InterPro" id="IPR000719">
    <property type="entry name" value="Prot_kinase_dom"/>
</dbReference>
<keyword evidence="5 14" id="KW-0732">Signal</keyword>
<protein>
    <recommendedName>
        <fullName evidence="15">Protein kinase domain-containing protein</fullName>
    </recommendedName>
</protein>
<keyword evidence="3" id="KW-0808">Transferase</keyword>
<evidence type="ECO:0000313" key="16">
    <source>
        <dbReference type="EMBL" id="CAD1819376.1"/>
    </source>
</evidence>
<dbReference type="Pfam" id="PF07714">
    <property type="entry name" value="PK_Tyr_Ser-Thr"/>
    <property type="match status" value="1"/>
</dbReference>
<dbReference type="FunFam" id="1.10.510.10:FF:000161">
    <property type="entry name" value="Wall-associated receptor kinase-like 20"/>
    <property type="match status" value="1"/>
</dbReference>
<feature type="binding site" evidence="12">
    <location>
        <position position="404"/>
    </location>
    <ligand>
        <name>ATP</name>
        <dbReference type="ChEBI" id="CHEBI:30616"/>
    </ligand>
</feature>
<evidence type="ECO:0000256" key="5">
    <source>
        <dbReference type="ARBA" id="ARBA00022729"/>
    </source>
</evidence>
<dbReference type="GO" id="GO:0005886">
    <property type="term" value="C:plasma membrane"/>
    <property type="evidence" value="ECO:0007669"/>
    <property type="project" value="UniProtKB-ARBA"/>
</dbReference>
<evidence type="ECO:0000256" key="11">
    <source>
        <dbReference type="ARBA" id="ARBA00023180"/>
    </source>
</evidence>
<evidence type="ECO:0000256" key="10">
    <source>
        <dbReference type="ARBA" id="ARBA00023136"/>
    </source>
</evidence>
<dbReference type="EMBL" id="LR862139">
    <property type="protein sequence ID" value="CAD1819376.1"/>
    <property type="molecule type" value="Genomic_DNA"/>
</dbReference>
<dbReference type="AlphaFoldDB" id="A0A6V7NM68"/>
<gene>
    <name evidence="16" type="ORF">CB5_LOCUS2587</name>
</gene>
<evidence type="ECO:0000256" key="8">
    <source>
        <dbReference type="ARBA" id="ARBA00022840"/>
    </source>
</evidence>
<comment type="subcellular location">
    <subcellularLocation>
        <location evidence="1">Membrane</location>
        <topology evidence="1">Single-pass membrane protein</topology>
    </subcellularLocation>
</comment>
<keyword evidence="10 13" id="KW-0472">Membrane</keyword>
<feature type="signal peptide" evidence="14">
    <location>
        <begin position="1"/>
        <end position="33"/>
    </location>
</feature>
<evidence type="ECO:0000256" key="1">
    <source>
        <dbReference type="ARBA" id="ARBA00004167"/>
    </source>
</evidence>
<evidence type="ECO:0000256" key="3">
    <source>
        <dbReference type="ARBA" id="ARBA00022679"/>
    </source>
</evidence>
<dbReference type="PANTHER" id="PTHR46008:SF25">
    <property type="entry name" value="PROTEIN KINASE DOMAIN-CONTAINING PROTEIN"/>
    <property type="match status" value="1"/>
</dbReference>
<dbReference type="FunFam" id="3.30.200.20:FF:000446">
    <property type="entry name" value="Wall-associated receptor kinase-like 20"/>
    <property type="match status" value="1"/>
</dbReference>
<keyword evidence="6 12" id="KW-0547">Nucleotide-binding</keyword>
<proteinExistence type="predicted"/>
<evidence type="ECO:0000256" key="2">
    <source>
        <dbReference type="ARBA" id="ARBA00022527"/>
    </source>
</evidence>
<dbReference type="GO" id="GO:0004674">
    <property type="term" value="F:protein serine/threonine kinase activity"/>
    <property type="evidence" value="ECO:0007669"/>
    <property type="project" value="UniProtKB-KW"/>
</dbReference>
<keyword evidence="9 13" id="KW-1133">Transmembrane helix</keyword>
<dbReference type="SMART" id="SM00220">
    <property type="entry name" value="S_TKc"/>
    <property type="match status" value="1"/>
</dbReference>
<dbReference type="GO" id="GO:0005524">
    <property type="term" value="F:ATP binding"/>
    <property type="evidence" value="ECO:0007669"/>
    <property type="project" value="UniProtKB-UniRule"/>
</dbReference>
<evidence type="ECO:0000256" key="12">
    <source>
        <dbReference type="PROSITE-ProRule" id="PRU10141"/>
    </source>
</evidence>
<dbReference type="CDD" id="cd14066">
    <property type="entry name" value="STKc_IRAK"/>
    <property type="match status" value="1"/>
</dbReference>
<dbReference type="Gene3D" id="1.10.510.10">
    <property type="entry name" value="Transferase(Phosphotransferase) domain 1"/>
    <property type="match status" value="1"/>
</dbReference>
<sequence length="670" mass="71479">MSKLTSPSLFFFFSLLLMLLLLLLLCSFQLGEAKVCPPCGSTPVPFPLSTSVGCGDQSYKIRCVGGNSSSGGGGGGGGSAPSTPTLFFDALNGSSYPITSIRASAQRLVIAPAPFASPASCVSTDLNDSGLQLNPSLPFNVTSSNTIMLLNCSAQLLLSPLNCSSNSLCHVYANATGSAAAACRNSPICCTFVAGGSSTSYSVRVTSQFCSGYRSFVDLDPSQPVARWGASSGVELQWASPREPICSSQADCEDGANATCAADPTSNVKRCFCVAGLVWSPFVGSCVHNITDCASTGDCGGSTNHGPLIAGLVSGLSVALLAAAAALFLYRRQRRIRRARERLTKEREEILNANNTSGRSTKNFTGRELKKATANFSHENLLGSGGYGEVYKGVLDDGTIVAVKCAKLGNTKSTDQVLNEVRILSQVNHRSLVRLLGCCVDLDQPLMVYEFIPNGTLADHLHGLRPPLVWRRRLAIAHQTAEGLAYLHSSAVPPIYHRDVKSSNILLDDKLIAKVSDFGLSRLAESDLSHISTCAQGTLGYLDPEYYRNYQLTDKSDVYSFGVVLLELLTSQKAIDFNREPDDVNLAVFVQRKVEDERLMDVVDGAMKEGASAVELDTMKAVGFLAMGCLEERRQNRPSMKEVTEEIEYIMSIEAGGGGGSSSVEQQHSA</sequence>
<dbReference type="InterPro" id="IPR001245">
    <property type="entry name" value="Ser-Thr/Tyr_kinase_cat_dom"/>
</dbReference>
<organism evidence="16">
    <name type="scientific">Ananas comosus var. bracteatus</name>
    <name type="common">red pineapple</name>
    <dbReference type="NCBI Taxonomy" id="296719"/>
    <lineage>
        <taxon>Eukaryota</taxon>
        <taxon>Viridiplantae</taxon>
        <taxon>Streptophyta</taxon>
        <taxon>Embryophyta</taxon>
        <taxon>Tracheophyta</taxon>
        <taxon>Spermatophyta</taxon>
        <taxon>Magnoliopsida</taxon>
        <taxon>Liliopsida</taxon>
        <taxon>Poales</taxon>
        <taxon>Bromeliaceae</taxon>
        <taxon>Bromelioideae</taxon>
        <taxon>Ananas</taxon>
    </lineage>
</organism>
<accession>A0A6V7NM68</accession>
<feature type="chain" id="PRO_5028458162" description="Protein kinase domain-containing protein" evidence="14">
    <location>
        <begin position="34"/>
        <end position="670"/>
    </location>
</feature>
<keyword evidence="8 12" id="KW-0067">ATP-binding</keyword>
<evidence type="ECO:0000256" key="7">
    <source>
        <dbReference type="ARBA" id="ARBA00022777"/>
    </source>
</evidence>
<dbReference type="Gene3D" id="3.30.200.20">
    <property type="entry name" value="Phosphorylase Kinase, domain 1"/>
    <property type="match status" value="1"/>
</dbReference>
<evidence type="ECO:0000256" key="4">
    <source>
        <dbReference type="ARBA" id="ARBA00022692"/>
    </source>
</evidence>
<evidence type="ECO:0000256" key="6">
    <source>
        <dbReference type="ARBA" id="ARBA00022741"/>
    </source>
</evidence>
<dbReference type="InterPro" id="IPR011009">
    <property type="entry name" value="Kinase-like_dom_sf"/>
</dbReference>
<keyword evidence="11" id="KW-0325">Glycoprotein</keyword>
<dbReference type="PROSITE" id="PS50011">
    <property type="entry name" value="PROTEIN_KINASE_DOM"/>
    <property type="match status" value="1"/>
</dbReference>
<dbReference type="InterPro" id="IPR017441">
    <property type="entry name" value="Protein_kinase_ATP_BS"/>
</dbReference>
<reference evidence="16" key="1">
    <citation type="submission" date="2020-07" db="EMBL/GenBank/DDBJ databases">
        <authorList>
            <person name="Lin J."/>
        </authorList>
    </citation>
    <scope>NUCLEOTIDE SEQUENCE</scope>
</reference>
<dbReference type="PROSITE" id="PS00107">
    <property type="entry name" value="PROTEIN_KINASE_ATP"/>
    <property type="match status" value="1"/>
</dbReference>
<keyword evidence="4 13" id="KW-0812">Transmembrane</keyword>
<evidence type="ECO:0000259" key="15">
    <source>
        <dbReference type="PROSITE" id="PS50011"/>
    </source>
</evidence>
<evidence type="ECO:0000256" key="13">
    <source>
        <dbReference type="SAM" id="Phobius"/>
    </source>
</evidence>
<evidence type="ECO:0000256" key="14">
    <source>
        <dbReference type="SAM" id="SignalP"/>
    </source>
</evidence>
<dbReference type="SUPFAM" id="SSF56112">
    <property type="entry name" value="Protein kinase-like (PK-like)"/>
    <property type="match status" value="1"/>
</dbReference>
<dbReference type="PANTHER" id="PTHR46008">
    <property type="entry name" value="LEAF RUST 10 DISEASE-RESISTANCE LOCUS RECEPTOR-LIKE PROTEIN KINASE-LIKE 1.4"/>
    <property type="match status" value="1"/>
</dbReference>
<keyword evidence="7" id="KW-0418">Kinase</keyword>
<feature type="domain" description="Protein kinase" evidence="15">
    <location>
        <begin position="376"/>
        <end position="650"/>
    </location>
</feature>